<comment type="caution">
    <text evidence="2">The sequence shown here is derived from an EMBL/GenBank/DDBJ whole genome shotgun (WGS) entry which is preliminary data.</text>
</comment>
<dbReference type="EMBL" id="LJGU01000093">
    <property type="protein sequence ID" value="OEV05763.1"/>
    <property type="molecule type" value="Genomic_DNA"/>
</dbReference>
<accession>A0A1E7KPI4</accession>
<dbReference type="InterPro" id="IPR023393">
    <property type="entry name" value="START-like_dom_sf"/>
</dbReference>
<evidence type="ECO:0000313" key="2">
    <source>
        <dbReference type="EMBL" id="OEV05763.1"/>
    </source>
</evidence>
<dbReference type="Pfam" id="PF10604">
    <property type="entry name" value="Polyketide_cyc2"/>
    <property type="match status" value="1"/>
</dbReference>
<proteinExistence type="predicted"/>
<dbReference type="Gene3D" id="3.30.530.20">
    <property type="match status" value="1"/>
</dbReference>
<gene>
    <name evidence="2" type="ORF">AN216_02125</name>
</gene>
<dbReference type="AlphaFoldDB" id="A0A1E7KPI4"/>
<sequence length="161" mass="17618">MATTEVTEHVAVPAPEVFELIARPDRHPLWQKDLTSDGIVSGDGGVGSQGREVRHVMGRSVITEYEITKHAAPRSWGFRTTSGPISMEGAFTCVPTEGGTEVRARIRFSGWSGEAMARFATRQFRQHLRELKDLAERGGPIADDTVHETQGNGADDAFRKG</sequence>
<evidence type="ECO:0000256" key="1">
    <source>
        <dbReference type="SAM" id="MobiDB-lite"/>
    </source>
</evidence>
<dbReference type="OrthoDB" id="5951835at2"/>
<dbReference type="Proteomes" id="UP000176101">
    <property type="component" value="Unassembled WGS sequence"/>
</dbReference>
<dbReference type="RefSeq" id="WP_070194833.1">
    <property type="nucleotide sequence ID" value="NZ_LJGU01000093.1"/>
</dbReference>
<name>A0A1E7KPI4_9ACTN</name>
<reference evidence="2 3" key="1">
    <citation type="journal article" date="2016" name="Front. Microbiol.">
        <title>Comparative Genomics Analysis of Streptomyces Species Reveals Their Adaptation to the Marine Environment and Their Diversity at the Genomic Level.</title>
        <authorList>
            <person name="Tian X."/>
            <person name="Zhang Z."/>
            <person name="Yang T."/>
            <person name="Chen M."/>
            <person name="Li J."/>
            <person name="Chen F."/>
            <person name="Yang J."/>
            <person name="Li W."/>
            <person name="Zhang B."/>
            <person name="Zhang Z."/>
            <person name="Wu J."/>
            <person name="Zhang C."/>
            <person name="Long L."/>
            <person name="Xiao J."/>
        </authorList>
    </citation>
    <scope>NUCLEOTIDE SEQUENCE [LARGE SCALE GENOMIC DNA]</scope>
    <source>
        <strain evidence="2 3">SCSIO 02100</strain>
    </source>
</reference>
<protein>
    <recommendedName>
        <fullName evidence="4">Polyketide cyclase</fullName>
    </recommendedName>
</protein>
<keyword evidence="3" id="KW-1185">Reference proteome</keyword>
<evidence type="ECO:0000313" key="3">
    <source>
        <dbReference type="Proteomes" id="UP000176101"/>
    </source>
</evidence>
<organism evidence="2 3">
    <name type="scientific">Streptomyces oceani</name>
    <dbReference type="NCBI Taxonomy" id="1075402"/>
    <lineage>
        <taxon>Bacteria</taxon>
        <taxon>Bacillati</taxon>
        <taxon>Actinomycetota</taxon>
        <taxon>Actinomycetes</taxon>
        <taxon>Kitasatosporales</taxon>
        <taxon>Streptomycetaceae</taxon>
        <taxon>Streptomyces</taxon>
    </lineage>
</organism>
<dbReference type="InterPro" id="IPR019587">
    <property type="entry name" value="Polyketide_cyclase/dehydratase"/>
</dbReference>
<feature type="region of interest" description="Disordered" evidence="1">
    <location>
        <begin position="139"/>
        <end position="161"/>
    </location>
</feature>
<dbReference type="SUPFAM" id="SSF55961">
    <property type="entry name" value="Bet v1-like"/>
    <property type="match status" value="1"/>
</dbReference>
<evidence type="ECO:0008006" key="4">
    <source>
        <dbReference type="Google" id="ProtNLM"/>
    </source>
</evidence>